<keyword evidence="2" id="KW-1185">Reference proteome</keyword>
<dbReference type="PATRIC" id="fig|1423775.4.peg.587"/>
<protein>
    <submittedName>
        <fullName evidence="1">Uncharacterized protein</fullName>
    </submittedName>
</protein>
<reference evidence="1 2" key="1">
    <citation type="journal article" date="2015" name="Genome Announc.">
        <title>Expanding the biotechnology potential of lactobacilli through comparative genomics of 213 strains and associated genera.</title>
        <authorList>
            <person name="Sun Z."/>
            <person name="Harris H.M."/>
            <person name="McCann A."/>
            <person name="Guo C."/>
            <person name="Argimon S."/>
            <person name="Zhang W."/>
            <person name="Yang X."/>
            <person name="Jeffery I.B."/>
            <person name="Cooney J.C."/>
            <person name="Kagawa T.F."/>
            <person name="Liu W."/>
            <person name="Song Y."/>
            <person name="Salvetti E."/>
            <person name="Wrobel A."/>
            <person name="Rasinkangas P."/>
            <person name="Parkhill J."/>
            <person name="Rea M.C."/>
            <person name="O'Sullivan O."/>
            <person name="Ritari J."/>
            <person name="Douillard F.P."/>
            <person name="Paul Ross R."/>
            <person name="Yang R."/>
            <person name="Briner A.E."/>
            <person name="Felis G.E."/>
            <person name="de Vos W.M."/>
            <person name="Barrangou R."/>
            <person name="Klaenhammer T.R."/>
            <person name="Caufield P.W."/>
            <person name="Cui Y."/>
            <person name="Zhang H."/>
            <person name="O'Toole P.W."/>
        </authorList>
    </citation>
    <scope>NUCLEOTIDE SEQUENCE [LARGE SCALE GENOMIC DNA]</scope>
    <source>
        <strain evidence="1 2">DSM 19682</strain>
    </source>
</reference>
<proteinExistence type="predicted"/>
<dbReference type="STRING" id="1423775.FD03_GL000576"/>
<dbReference type="Proteomes" id="UP000051248">
    <property type="component" value="Unassembled WGS sequence"/>
</dbReference>
<gene>
    <name evidence="1" type="ORF">FD03_GL000576</name>
</gene>
<evidence type="ECO:0000313" key="2">
    <source>
        <dbReference type="Proteomes" id="UP000051248"/>
    </source>
</evidence>
<accession>A0A0R1KK42</accession>
<dbReference type="EMBL" id="AZDZ01000014">
    <property type="protein sequence ID" value="KRK79447.1"/>
    <property type="molecule type" value="Genomic_DNA"/>
</dbReference>
<evidence type="ECO:0000313" key="1">
    <source>
        <dbReference type="EMBL" id="KRK79447.1"/>
    </source>
</evidence>
<dbReference type="RefSeq" id="WP_025025386.1">
    <property type="nucleotide sequence ID" value="NZ_AZDZ01000014.1"/>
</dbReference>
<sequence length="68" mass="7548">MNNDVEVNEVIGNLRDQLDAANYNRAVLMAQVEKGNKVIDELLGIIKDELPDKYAELTKEDSKSGGDK</sequence>
<dbReference type="AlphaFoldDB" id="A0A0R1KK42"/>
<organism evidence="1 2">
    <name type="scientific">Companilactobacillus nodensis DSM 19682 = JCM 14932 = NBRC 107160</name>
    <dbReference type="NCBI Taxonomy" id="1423775"/>
    <lineage>
        <taxon>Bacteria</taxon>
        <taxon>Bacillati</taxon>
        <taxon>Bacillota</taxon>
        <taxon>Bacilli</taxon>
        <taxon>Lactobacillales</taxon>
        <taxon>Lactobacillaceae</taxon>
        <taxon>Companilactobacillus</taxon>
    </lineage>
</organism>
<name>A0A0R1KK42_9LACO</name>
<comment type="caution">
    <text evidence="1">The sequence shown here is derived from an EMBL/GenBank/DDBJ whole genome shotgun (WGS) entry which is preliminary data.</text>
</comment>